<dbReference type="AlphaFoldDB" id="A0A914MRT5"/>
<accession>A0A914MRT5</accession>
<dbReference type="InterPro" id="IPR050341">
    <property type="entry name" value="PP1_catalytic_subunit"/>
</dbReference>
<dbReference type="PANTHER" id="PTHR11668:SF199">
    <property type="entry name" value="SERINE_THREONINE-PROTEIN PHOSPHATASE"/>
    <property type="match status" value="1"/>
</dbReference>
<dbReference type="InterPro" id="IPR004843">
    <property type="entry name" value="Calcineurin-like_PHP"/>
</dbReference>
<dbReference type="Gene3D" id="3.60.21.10">
    <property type="match status" value="1"/>
</dbReference>
<dbReference type="PANTHER" id="PTHR11668">
    <property type="entry name" value="SERINE/THREONINE PROTEIN PHOSPHATASE"/>
    <property type="match status" value="1"/>
</dbReference>
<evidence type="ECO:0000313" key="2">
    <source>
        <dbReference type="Proteomes" id="UP000887563"/>
    </source>
</evidence>
<dbReference type="InterPro" id="IPR006186">
    <property type="entry name" value="Ser/Thr-sp_prot-phosphatase"/>
</dbReference>
<dbReference type="GO" id="GO:0005737">
    <property type="term" value="C:cytoplasm"/>
    <property type="evidence" value="ECO:0007669"/>
    <property type="project" value="TreeGrafter"/>
</dbReference>
<protein>
    <submittedName>
        <fullName evidence="3">Serine/threonine specific protein phosphatases domain-containing protein</fullName>
    </submittedName>
</protein>
<dbReference type="GO" id="GO:0004722">
    <property type="term" value="F:protein serine/threonine phosphatase activity"/>
    <property type="evidence" value="ECO:0007669"/>
    <property type="project" value="TreeGrafter"/>
</dbReference>
<dbReference type="PRINTS" id="PR00114">
    <property type="entry name" value="STPHPHTASE"/>
</dbReference>
<feature type="domain" description="Serine/threonine specific protein phosphatases" evidence="1">
    <location>
        <begin position="29"/>
        <end position="173"/>
    </location>
</feature>
<evidence type="ECO:0000259" key="1">
    <source>
        <dbReference type="SMART" id="SM00156"/>
    </source>
</evidence>
<dbReference type="SMART" id="SM00156">
    <property type="entry name" value="PP2Ac"/>
    <property type="match status" value="1"/>
</dbReference>
<reference evidence="3" key="1">
    <citation type="submission" date="2022-11" db="UniProtKB">
        <authorList>
            <consortium name="WormBaseParasite"/>
        </authorList>
    </citation>
    <scope>IDENTIFICATION</scope>
</reference>
<dbReference type="SUPFAM" id="SSF56300">
    <property type="entry name" value="Metallo-dependent phosphatases"/>
    <property type="match status" value="1"/>
</dbReference>
<dbReference type="InterPro" id="IPR029052">
    <property type="entry name" value="Metallo-depent_PP-like"/>
</dbReference>
<keyword evidence="2" id="KW-1185">Reference proteome</keyword>
<proteinExistence type="predicted"/>
<evidence type="ECO:0000313" key="3">
    <source>
        <dbReference type="WBParaSite" id="Minc3s02322g29454"/>
    </source>
</evidence>
<dbReference type="WBParaSite" id="Minc3s02322g29454">
    <property type="protein sequence ID" value="Minc3s02322g29454"/>
    <property type="gene ID" value="Minc3s02322g29454"/>
</dbReference>
<name>A0A914MRT5_MELIC</name>
<dbReference type="GO" id="GO:0005634">
    <property type="term" value="C:nucleus"/>
    <property type="evidence" value="ECO:0007669"/>
    <property type="project" value="TreeGrafter"/>
</dbReference>
<sequence length="173" mass="19806">MSVRAKYDVNKFLDKLFTGITDGKLAEHLPADEVLRLLNEVRRCFILQPMLLKIGTPVNICGDLHGQFNDLMRIMDSEGFPHCRSYLLGDYVDRGAQSVELIVFIYTMFFKLRYSKNFYMLRGKHETSSINKSPGFYKNVMDLYRSDQLYDASTKPLASLISGSSSAEPQIQE</sequence>
<dbReference type="Proteomes" id="UP000887563">
    <property type="component" value="Unplaced"/>
</dbReference>
<organism evidence="2 3">
    <name type="scientific">Meloidogyne incognita</name>
    <name type="common">Southern root-knot nematode worm</name>
    <name type="synonym">Oxyuris incognita</name>
    <dbReference type="NCBI Taxonomy" id="6306"/>
    <lineage>
        <taxon>Eukaryota</taxon>
        <taxon>Metazoa</taxon>
        <taxon>Ecdysozoa</taxon>
        <taxon>Nematoda</taxon>
        <taxon>Chromadorea</taxon>
        <taxon>Rhabditida</taxon>
        <taxon>Tylenchina</taxon>
        <taxon>Tylenchomorpha</taxon>
        <taxon>Tylenchoidea</taxon>
        <taxon>Meloidogynidae</taxon>
        <taxon>Meloidogyninae</taxon>
        <taxon>Meloidogyne</taxon>
        <taxon>Meloidogyne incognita group</taxon>
    </lineage>
</organism>
<dbReference type="Pfam" id="PF00149">
    <property type="entry name" value="Metallophos"/>
    <property type="match status" value="1"/>
</dbReference>